<dbReference type="InterPro" id="IPR008979">
    <property type="entry name" value="Galactose-bd-like_sf"/>
</dbReference>
<reference evidence="5" key="1">
    <citation type="journal article" date="2019" name="Int. J. Syst. Evol. Microbiol.">
        <title>The Global Catalogue of Microorganisms (GCM) 10K type strain sequencing project: providing services to taxonomists for standard genome sequencing and annotation.</title>
        <authorList>
            <consortium name="The Broad Institute Genomics Platform"/>
            <consortium name="The Broad Institute Genome Sequencing Center for Infectious Disease"/>
            <person name="Wu L."/>
            <person name="Ma J."/>
        </authorList>
    </citation>
    <scope>NUCLEOTIDE SEQUENCE [LARGE SCALE GENOMIC DNA]</scope>
    <source>
        <strain evidence="5">DT72</strain>
    </source>
</reference>
<dbReference type="EMBL" id="JBHUFB010000001">
    <property type="protein sequence ID" value="MFD1810646.1"/>
    <property type="molecule type" value="Genomic_DNA"/>
</dbReference>
<dbReference type="Pfam" id="PF08530">
    <property type="entry name" value="PepX_C"/>
    <property type="match status" value="1"/>
</dbReference>
<dbReference type="GO" id="GO:0016787">
    <property type="term" value="F:hydrolase activity"/>
    <property type="evidence" value="ECO:0007669"/>
    <property type="project" value="UniProtKB-KW"/>
</dbReference>
<accession>A0ABW4NXU6</accession>
<evidence type="ECO:0000256" key="1">
    <source>
        <dbReference type="ARBA" id="ARBA00022801"/>
    </source>
</evidence>
<keyword evidence="5" id="KW-1185">Reference proteome</keyword>
<keyword evidence="1 4" id="KW-0378">Hydrolase</keyword>
<evidence type="ECO:0000259" key="3">
    <source>
        <dbReference type="SMART" id="SM00939"/>
    </source>
</evidence>
<dbReference type="InterPro" id="IPR029058">
    <property type="entry name" value="AB_hydrolase_fold"/>
</dbReference>
<dbReference type="SUPFAM" id="SSF49785">
    <property type="entry name" value="Galactose-binding domain-like"/>
    <property type="match status" value="1"/>
</dbReference>
<dbReference type="Gene3D" id="2.60.120.260">
    <property type="entry name" value="Galactose-binding domain-like"/>
    <property type="match status" value="1"/>
</dbReference>
<dbReference type="InterPro" id="IPR013736">
    <property type="entry name" value="Xaa-Pro_dipept_C"/>
</dbReference>
<feature type="domain" description="Xaa-Pro dipeptidyl-peptidase C-terminal" evidence="3">
    <location>
        <begin position="399"/>
        <end position="668"/>
    </location>
</feature>
<dbReference type="RefSeq" id="WP_378483206.1">
    <property type="nucleotide sequence ID" value="NZ_JBHUFB010000001.1"/>
</dbReference>
<comment type="caution">
    <text evidence="4">The sequence shown here is derived from an EMBL/GenBank/DDBJ whole genome shotgun (WGS) entry which is preliminary data.</text>
</comment>
<dbReference type="Proteomes" id="UP001597286">
    <property type="component" value="Unassembled WGS sequence"/>
</dbReference>
<dbReference type="SUPFAM" id="SSF53474">
    <property type="entry name" value="alpha/beta-Hydrolases"/>
    <property type="match status" value="1"/>
</dbReference>
<gene>
    <name evidence="4" type="ORF">ACFSJG_00330</name>
</gene>
<evidence type="ECO:0000313" key="5">
    <source>
        <dbReference type="Proteomes" id="UP001597286"/>
    </source>
</evidence>
<dbReference type="NCBIfam" id="TIGR00976">
    <property type="entry name" value="CocE_NonD"/>
    <property type="match status" value="1"/>
</dbReference>
<feature type="chain" id="PRO_5046558539" evidence="2">
    <location>
        <begin position="31"/>
        <end position="677"/>
    </location>
</feature>
<name>A0ABW4NXU6_9NOCA</name>
<dbReference type="InterPro" id="IPR005674">
    <property type="entry name" value="CocE/Ser_esterase"/>
</dbReference>
<proteinExistence type="predicted"/>
<sequence>MRGRGTVLGAVVTVLGLGAAVVAAPSVAVADPTGGAAAQQWQVTADEAPRHPGIAVEWDVPITMSDGTVLRANVYRPADAAGHAVGDTLPTVVNVTPYTKLVSAVTDAALSLPGVGENLTAFLNELNLTGTPLDGITELTGLVAGGGMKAFGVNRPLVQSGYVQVVVDARGTGFSQGVWDVLGPREQKDSVEIVDWASAQSWSNGKVGMGGVSYSGINSVQAAGHRPAALEAIFAVEPGNDLLRDIVGTGGGLGVGFMPLWLSLVNGTKLIPNAQELLRGQIDQQWLADRLEDPGTLLPELAEAVTAPTIDGIAPSTLDVAQDGPFYQQRLAKTDAIEVPTMVFGGWHDIFANSEPRIYNAIDLPPGRKQLVMGDTYHLNPGQGFGTAGSPPRLDVLERAWFDKWLKGIDNGIDEYGPVTLWQQGGGWTTTDQFPRSGVEYERLYLSAAPSGTAGHSVHDGSLVADAPTGSTRLTVAPGVRSLCSRDAAQGTAGAFVALGSVCTKDSRTQEGDGLSFTGAPVAEPTALSGPINVHLNTVHDGTDGFWAVTLNDVAPDGRSTVLSNGALTSSLRAVDDSKSQKAPNGDYTDAHHFLTLDERQPTVPGQPTVLDVNLLATDAILQPGHRLRVDVYALSAPRYLPLGPMRTDSGLRPQHLQLDQAAPSFVTFPVVGGVQR</sequence>
<dbReference type="Gene3D" id="3.40.50.1820">
    <property type="entry name" value="alpha/beta hydrolase"/>
    <property type="match status" value="1"/>
</dbReference>
<dbReference type="SMART" id="SM00939">
    <property type="entry name" value="PepX_C"/>
    <property type="match status" value="1"/>
</dbReference>
<keyword evidence="2" id="KW-0732">Signal</keyword>
<dbReference type="InterPro" id="IPR000383">
    <property type="entry name" value="Xaa-Pro-like_dom"/>
</dbReference>
<feature type="signal peptide" evidence="2">
    <location>
        <begin position="1"/>
        <end position="30"/>
    </location>
</feature>
<evidence type="ECO:0000313" key="4">
    <source>
        <dbReference type="EMBL" id="MFD1810646.1"/>
    </source>
</evidence>
<protein>
    <submittedName>
        <fullName evidence="4">CocE/NonD family hydrolase</fullName>
    </submittedName>
</protein>
<evidence type="ECO:0000256" key="2">
    <source>
        <dbReference type="SAM" id="SignalP"/>
    </source>
</evidence>
<dbReference type="Pfam" id="PF02129">
    <property type="entry name" value="Peptidase_S15"/>
    <property type="match status" value="1"/>
</dbReference>
<organism evidence="4 5">
    <name type="scientific">Rhodococcus gannanensis</name>
    <dbReference type="NCBI Taxonomy" id="1960308"/>
    <lineage>
        <taxon>Bacteria</taxon>
        <taxon>Bacillati</taxon>
        <taxon>Actinomycetota</taxon>
        <taxon>Actinomycetes</taxon>
        <taxon>Mycobacteriales</taxon>
        <taxon>Nocardiaceae</taxon>
        <taxon>Rhodococcus</taxon>
    </lineage>
</organism>